<dbReference type="Proteomes" id="UP000029507">
    <property type="component" value="Chromosome"/>
</dbReference>
<protein>
    <submittedName>
        <fullName evidence="3">Transposase</fullName>
    </submittedName>
</protein>
<dbReference type="Pfam" id="PF13358">
    <property type="entry name" value="DDE_3"/>
    <property type="match status" value="1"/>
</dbReference>
<dbReference type="SUPFAM" id="SSF46689">
    <property type="entry name" value="Homeodomain-like"/>
    <property type="match status" value="1"/>
</dbReference>
<keyword evidence="4" id="KW-1185">Reference proteome</keyword>
<proteinExistence type="predicted"/>
<evidence type="ECO:0000313" key="4">
    <source>
        <dbReference type="Proteomes" id="UP000029507"/>
    </source>
</evidence>
<dbReference type="GO" id="GO:0003676">
    <property type="term" value="F:nucleic acid binding"/>
    <property type="evidence" value="ECO:0007669"/>
    <property type="project" value="InterPro"/>
</dbReference>
<dbReference type="AlphaFoldDB" id="A0A089LLS0"/>
<name>A0A089LLS0_9BACL</name>
<organism evidence="3 4">
    <name type="scientific">Paenibacillus stellifer</name>
    <dbReference type="NCBI Taxonomy" id="169760"/>
    <lineage>
        <taxon>Bacteria</taxon>
        <taxon>Bacillati</taxon>
        <taxon>Bacillota</taxon>
        <taxon>Bacilli</taxon>
        <taxon>Bacillales</taxon>
        <taxon>Paenibacillaceae</taxon>
        <taxon>Paenibacillus</taxon>
    </lineage>
</organism>
<dbReference type="PANTHER" id="PTHR46564:SF1">
    <property type="entry name" value="TRANSPOSASE"/>
    <property type="match status" value="1"/>
</dbReference>
<dbReference type="Gene3D" id="3.30.420.10">
    <property type="entry name" value="Ribonuclease H-like superfamily/Ribonuclease H"/>
    <property type="match status" value="1"/>
</dbReference>
<dbReference type="EMBL" id="CP009286">
    <property type="protein sequence ID" value="AIQ62466.1"/>
    <property type="molecule type" value="Genomic_DNA"/>
</dbReference>
<evidence type="ECO:0000259" key="2">
    <source>
        <dbReference type="Pfam" id="PF13592"/>
    </source>
</evidence>
<accession>A0A089LLS0</accession>
<dbReference type="STRING" id="169760.PSTEL_04440"/>
<dbReference type="InterPro" id="IPR047655">
    <property type="entry name" value="Transpos_IS630-like"/>
</dbReference>
<dbReference type="InterPro" id="IPR009057">
    <property type="entry name" value="Homeodomain-like_sf"/>
</dbReference>
<dbReference type="KEGG" id="pste:PSTEL_04440"/>
<dbReference type="Pfam" id="PF13592">
    <property type="entry name" value="HTH_33"/>
    <property type="match status" value="1"/>
</dbReference>
<sequence>MRNEEIEQLNAAMKQTSDKRLYERYLAVRLRLEGHTFEEIGDLLSRARQTIGLYWKSYQTQGLSGLKMDYSPGQPTKLTEEQRHQLAAMLEQQQPADVGFEAHYTWTLPLVAEWIEREFGVTMSVRGISAMLKRMNFSFTKATYTLAKADEEAQAFFRKYTFAQLKKQVEAEEIEHLLFEDESMIRSYQALQYNWFPRGKQRKVPTYGKHEGAKLFGAINYETGQVHHREEEKADVDAFIRFLQDLLSAYPNGKIAIILDNSRIHHATGLQPFLKEHPRLHLVFLPPYSPNLNPVEGLWLWLKSDVVNNVFFEKFYKIKLHVGQFMKRINKQPMETIDRLLIRL</sequence>
<feature type="domain" description="Winged helix-turn helix" evidence="2">
    <location>
        <begin position="103"/>
        <end position="159"/>
    </location>
</feature>
<evidence type="ECO:0000259" key="1">
    <source>
        <dbReference type="Pfam" id="PF13358"/>
    </source>
</evidence>
<dbReference type="NCBIfam" id="NF033545">
    <property type="entry name" value="transpos_IS630"/>
    <property type="match status" value="1"/>
</dbReference>
<dbReference type="PANTHER" id="PTHR46564">
    <property type="entry name" value="TRANSPOSASE"/>
    <property type="match status" value="1"/>
</dbReference>
<dbReference type="HOGENOM" id="CLU_056788_0_1_9"/>
<reference evidence="3 4" key="1">
    <citation type="submission" date="2014-08" db="EMBL/GenBank/DDBJ databases">
        <title>Comparative genomics of the Paenibacillus odorifer group.</title>
        <authorList>
            <person name="den Bakker H.C."/>
            <person name="Tsai Y.-C."/>
            <person name="Martin N."/>
            <person name="Korlach J."/>
            <person name="Wiedmann M."/>
        </authorList>
    </citation>
    <scope>NUCLEOTIDE SEQUENCE [LARGE SCALE GENOMIC DNA]</scope>
    <source>
        <strain evidence="3 4">DSM 14472</strain>
    </source>
</reference>
<feature type="domain" description="Tc1-like transposase DDE" evidence="1">
    <location>
        <begin position="177"/>
        <end position="315"/>
    </location>
</feature>
<dbReference type="InterPro" id="IPR025959">
    <property type="entry name" value="Winged_HTH_dom"/>
</dbReference>
<gene>
    <name evidence="3" type="ORF">PSTEL_04440</name>
</gene>
<evidence type="ECO:0000313" key="3">
    <source>
        <dbReference type="EMBL" id="AIQ62466.1"/>
    </source>
</evidence>
<dbReference type="InterPro" id="IPR036397">
    <property type="entry name" value="RNaseH_sf"/>
</dbReference>
<dbReference type="InterPro" id="IPR038717">
    <property type="entry name" value="Tc1-like_DDE_dom"/>
</dbReference>